<dbReference type="GO" id="GO:0071949">
    <property type="term" value="F:FAD binding"/>
    <property type="evidence" value="ECO:0007669"/>
    <property type="project" value="InterPro"/>
</dbReference>
<evidence type="ECO:0000256" key="5">
    <source>
        <dbReference type="ARBA" id="ARBA00010485"/>
    </source>
</evidence>
<evidence type="ECO:0000259" key="21">
    <source>
        <dbReference type="PROSITE" id="PS51387"/>
    </source>
</evidence>
<evidence type="ECO:0000256" key="6">
    <source>
        <dbReference type="ARBA" id="ARBA00012518"/>
    </source>
</evidence>
<dbReference type="InterPro" id="IPR036635">
    <property type="entry name" value="MurB_C_sf"/>
</dbReference>
<dbReference type="InterPro" id="IPR016169">
    <property type="entry name" value="FAD-bd_PCMH_sub2"/>
</dbReference>
<dbReference type="Pfam" id="PF02873">
    <property type="entry name" value="MurB_C"/>
    <property type="match status" value="1"/>
</dbReference>
<dbReference type="HAMAP" id="MF_00037">
    <property type="entry name" value="MurB"/>
    <property type="match status" value="1"/>
</dbReference>
<feature type="active site" evidence="20">
    <location>
        <position position="291"/>
    </location>
</feature>
<dbReference type="PANTHER" id="PTHR21071:SF4">
    <property type="entry name" value="UDP-N-ACETYLENOLPYRUVOYLGLUCOSAMINE REDUCTASE"/>
    <property type="match status" value="1"/>
</dbReference>
<keyword evidence="10 20" id="KW-0285">Flavoprotein</keyword>
<keyword evidence="15 20" id="KW-0560">Oxidoreductase</keyword>
<comment type="cofactor">
    <cofactor evidence="1 20">
        <name>FAD</name>
        <dbReference type="ChEBI" id="CHEBI:57692"/>
    </cofactor>
</comment>
<dbReference type="InterPro" id="IPR006094">
    <property type="entry name" value="Oxid_FAD_bind_N"/>
</dbReference>
<comment type="caution">
    <text evidence="22">The sequence shown here is derived from an EMBL/GenBank/DDBJ whole genome shotgun (WGS) entry which is preliminary data.</text>
</comment>
<comment type="catalytic activity">
    <reaction evidence="19 20">
        <text>UDP-N-acetyl-alpha-D-muramate + NADP(+) = UDP-N-acetyl-3-O-(1-carboxyvinyl)-alpha-D-glucosamine + NADPH + H(+)</text>
        <dbReference type="Rhea" id="RHEA:12248"/>
        <dbReference type="ChEBI" id="CHEBI:15378"/>
        <dbReference type="ChEBI" id="CHEBI:57783"/>
        <dbReference type="ChEBI" id="CHEBI:58349"/>
        <dbReference type="ChEBI" id="CHEBI:68483"/>
        <dbReference type="ChEBI" id="CHEBI:70757"/>
        <dbReference type="EC" id="1.3.1.98"/>
    </reaction>
</comment>
<dbReference type="PROSITE" id="PS51387">
    <property type="entry name" value="FAD_PCMH"/>
    <property type="match status" value="1"/>
</dbReference>
<dbReference type="Proteomes" id="UP000295707">
    <property type="component" value="Unassembled WGS sequence"/>
</dbReference>
<evidence type="ECO:0000256" key="10">
    <source>
        <dbReference type="ARBA" id="ARBA00022630"/>
    </source>
</evidence>
<keyword evidence="13 20" id="KW-0133">Cell shape</keyword>
<evidence type="ECO:0000256" key="4">
    <source>
        <dbReference type="ARBA" id="ARBA00004752"/>
    </source>
</evidence>
<keyword evidence="12 20" id="KW-0521">NADP</keyword>
<dbReference type="InterPro" id="IPR016167">
    <property type="entry name" value="FAD-bd_PCMH_sub1"/>
</dbReference>
<keyword evidence="16 20" id="KW-0131">Cell cycle</keyword>
<dbReference type="AlphaFoldDB" id="A0A4R1H7Y0"/>
<dbReference type="EMBL" id="SMFX01000001">
    <property type="protein sequence ID" value="TCK17318.1"/>
    <property type="molecule type" value="Genomic_DNA"/>
</dbReference>
<keyword evidence="23" id="KW-1185">Reference proteome</keyword>
<accession>A0A4R1H7Y0</accession>
<evidence type="ECO:0000256" key="2">
    <source>
        <dbReference type="ARBA" id="ARBA00003921"/>
    </source>
</evidence>
<dbReference type="InterPro" id="IPR011601">
    <property type="entry name" value="MurB_C"/>
</dbReference>
<comment type="pathway">
    <text evidence="4 20">Cell wall biogenesis; peptidoglycan biosynthesis.</text>
</comment>
<feature type="active site" evidence="20">
    <location>
        <position position="172"/>
    </location>
</feature>
<evidence type="ECO:0000256" key="7">
    <source>
        <dbReference type="ARBA" id="ARBA00015188"/>
    </source>
</evidence>
<dbReference type="PANTHER" id="PTHR21071">
    <property type="entry name" value="UDP-N-ACETYLENOLPYRUVOYLGLUCOSAMINE REDUCTASE"/>
    <property type="match status" value="1"/>
</dbReference>
<evidence type="ECO:0000256" key="20">
    <source>
        <dbReference type="HAMAP-Rule" id="MF_00037"/>
    </source>
</evidence>
<evidence type="ECO:0000256" key="1">
    <source>
        <dbReference type="ARBA" id="ARBA00001974"/>
    </source>
</evidence>
<evidence type="ECO:0000256" key="14">
    <source>
        <dbReference type="ARBA" id="ARBA00022984"/>
    </source>
</evidence>
<evidence type="ECO:0000256" key="19">
    <source>
        <dbReference type="ARBA" id="ARBA00048914"/>
    </source>
</evidence>
<dbReference type="InterPro" id="IPR003170">
    <property type="entry name" value="MurB"/>
</dbReference>
<dbReference type="GO" id="GO:0051301">
    <property type="term" value="P:cell division"/>
    <property type="evidence" value="ECO:0007669"/>
    <property type="project" value="UniProtKB-KW"/>
</dbReference>
<evidence type="ECO:0000256" key="11">
    <source>
        <dbReference type="ARBA" id="ARBA00022827"/>
    </source>
</evidence>
<keyword evidence="11 20" id="KW-0274">FAD</keyword>
<gene>
    <name evidence="20" type="primary">murB</name>
    <name evidence="22" type="ORF">DFR30_0546</name>
</gene>
<evidence type="ECO:0000256" key="16">
    <source>
        <dbReference type="ARBA" id="ARBA00023306"/>
    </source>
</evidence>
<dbReference type="UniPathway" id="UPA00219"/>
<dbReference type="GO" id="GO:0009252">
    <property type="term" value="P:peptidoglycan biosynthetic process"/>
    <property type="evidence" value="ECO:0007669"/>
    <property type="project" value="UniProtKB-UniRule"/>
</dbReference>
<dbReference type="GO" id="GO:0005829">
    <property type="term" value="C:cytosol"/>
    <property type="evidence" value="ECO:0007669"/>
    <property type="project" value="TreeGrafter"/>
</dbReference>
<comment type="function">
    <text evidence="2 20">Cell wall formation.</text>
</comment>
<keyword evidence="8 20" id="KW-0963">Cytoplasm</keyword>
<keyword evidence="17 20" id="KW-0961">Cell wall biogenesis/degradation</keyword>
<evidence type="ECO:0000256" key="15">
    <source>
        <dbReference type="ARBA" id="ARBA00023002"/>
    </source>
</evidence>
<feature type="domain" description="FAD-binding PCMH-type" evidence="21">
    <location>
        <begin position="28"/>
        <end position="192"/>
    </location>
</feature>
<evidence type="ECO:0000256" key="17">
    <source>
        <dbReference type="ARBA" id="ARBA00023316"/>
    </source>
</evidence>
<evidence type="ECO:0000313" key="22">
    <source>
        <dbReference type="EMBL" id="TCK17318.1"/>
    </source>
</evidence>
<dbReference type="GO" id="GO:0008360">
    <property type="term" value="P:regulation of cell shape"/>
    <property type="evidence" value="ECO:0007669"/>
    <property type="project" value="UniProtKB-KW"/>
</dbReference>
<dbReference type="EC" id="1.3.1.98" evidence="6 20"/>
<dbReference type="Gene3D" id="3.30.465.10">
    <property type="match status" value="1"/>
</dbReference>
<dbReference type="NCBIfam" id="NF010480">
    <property type="entry name" value="PRK13905.1"/>
    <property type="match status" value="1"/>
</dbReference>
<evidence type="ECO:0000256" key="8">
    <source>
        <dbReference type="ARBA" id="ARBA00022490"/>
    </source>
</evidence>
<evidence type="ECO:0000256" key="13">
    <source>
        <dbReference type="ARBA" id="ARBA00022960"/>
    </source>
</evidence>
<protein>
    <recommendedName>
        <fullName evidence="7 20">UDP-N-acetylenolpyruvoylglucosamine reductase</fullName>
        <ecNumber evidence="6 20">1.3.1.98</ecNumber>
    </recommendedName>
    <alternativeName>
        <fullName evidence="18 20">UDP-N-acetylmuramate dehydrogenase</fullName>
    </alternativeName>
</protein>
<dbReference type="SUPFAM" id="SSF56176">
    <property type="entry name" value="FAD-binding/transporter-associated domain-like"/>
    <property type="match status" value="1"/>
</dbReference>
<dbReference type="Gene3D" id="3.30.43.10">
    <property type="entry name" value="Uridine Diphospho-n-acetylenolpyruvylglucosamine Reductase, domain 2"/>
    <property type="match status" value="1"/>
</dbReference>
<keyword evidence="14 20" id="KW-0573">Peptidoglycan synthesis</keyword>
<keyword evidence="9 20" id="KW-0132">Cell division</keyword>
<dbReference type="InterPro" id="IPR036318">
    <property type="entry name" value="FAD-bd_PCMH-like_sf"/>
</dbReference>
<dbReference type="GO" id="GO:0071555">
    <property type="term" value="P:cell wall organization"/>
    <property type="evidence" value="ECO:0007669"/>
    <property type="project" value="UniProtKB-KW"/>
</dbReference>
<comment type="subcellular location">
    <subcellularLocation>
        <location evidence="3 20">Cytoplasm</location>
    </subcellularLocation>
</comment>
<dbReference type="GO" id="GO:0008762">
    <property type="term" value="F:UDP-N-acetylmuramate dehydrogenase activity"/>
    <property type="evidence" value="ECO:0007669"/>
    <property type="project" value="UniProtKB-UniRule"/>
</dbReference>
<dbReference type="Pfam" id="PF01565">
    <property type="entry name" value="FAD_binding_4"/>
    <property type="match status" value="1"/>
</dbReference>
<evidence type="ECO:0000256" key="18">
    <source>
        <dbReference type="ARBA" id="ARBA00031026"/>
    </source>
</evidence>
<proteinExistence type="inferred from homology"/>
<sequence>MMTAESMPVLRGELKFNEPLSAYTSWRVGGPADRCYRPADLEDLQTFLASLPEDEPLEWIGLGSNILVRDGGLRGTVILPFGGLDSLEQLDDNIVRTGAGVACNKVARFAARAGLTGAEFLAGIPGTMGGALAMNAGAFGGETWPLVARVEMLDHHGELHLRDRSDFDVSYRTVTGLRDEWFVSAELQLEPGDAQAALENIKALLEQRSATQPTGLPSCGSVFRNPPNDFAARLIDTCGLKGERIGNAQVSEKHANFIINLGEAKAEDIEALIRYVQERVAQVHGVRLEPEVRIIGVFA</sequence>
<comment type="similarity">
    <text evidence="5 20">Belongs to the MurB family.</text>
</comment>
<evidence type="ECO:0000256" key="3">
    <source>
        <dbReference type="ARBA" id="ARBA00004496"/>
    </source>
</evidence>
<reference evidence="22 23" key="1">
    <citation type="submission" date="2019-03" db="EMBL/GenBank/DDBJ databases">
        <title>Genomic Encyclopedia of Type Strains, Phase IV (KMG-IV): sequencing the most valuable type-strain genomes for metagenomic binning, comparative biology and taxonomic classification.</title>
        <authorList>
            <person name="Goeker M."/>
        </authorList>
    </citation>
    <scope>NUCLEOTIDE SEQUENCE [LARGE SCALE GENOMIC DNA]</scope>
    <source>
        <strain evidence="22 23">DSM 19610</strain>
    </source>
</reference>
<organism evidence="22 23">
    <name type="scientific">Thiogranum longum</name>
    <dbReference type="NCBI Taxonomy" id="1537524"/>
    <lineage>
        <taxon>Bacteria</taxon>
        <taxon>Pseudomonadati</taxon>
        <taxon>Pseudomonadota</taxon>
        <taxon>Gammaproteobacteria</taxon>
        <taxon>Chromatiales</taxon>
        <taxon>Ectothiorhodospiraceae</taxon>
        <taxon>Thiogranum</taxon>
    </lineage>
</organism>
<dbReference type="InterPro" id="IPR016166">
    <property type="entry name" value="FAD-bd_PCMH"/>
</dbReference>
<evidence type="ECO:0000313" key="23">
    <source>
        <dbReference type="Proteomes" id="UP000295707"/>
    </source>
</evidence>
<evidence type="ECO:0000256" key="9">
    <source>
        <dbReference type="ARBA" id="ARBA00022618"/>
    </source>
</evidence>
<name>A0A4R1H7Y0_9GAMM</name>
<evidence type="ECO:0000256" key="12">
    <source>
        <dbReference type="ARBA" id="ARBA00022857"/>
    </source>
</evidence>
<dbReference type="SUPFAM" id="SSF56194">
    <property type="entry name" value="Uridine diphospho-N-Acetylenolpyruvylglucosamine reductase, MurB, C-terminal domain"/>
    <property type="match status" value="1"/>
</dbReference>
<dbReference type="NCBIfam" id="TIGR00179">
    <property type="entry name" value="murB"/>
    <property type="match status" value="1"/>
</dbReference>
<dbReference type="Gene3D" id="3.90.78.10">
    <property type="entry name" value="UDP-N-acetylenolpyruvoylglucosamine reductase, C-terminal domain"/>
    <property type="match status" value="1"/>
</dbReference>
<feature type="active site" description="Proton donor" evidence="20">
    <location>
        <position position="221"/>
    </location>
</feature>
<dbReference type="OrthoDB" id="9804753at2"/>